<evidence type="ECO:0000256" key="2">
    <source>
        <dbReference type="ARBA" id="ARBA00022741"/>
    </source>
</evidence>
<dbReference type="OrthoDB" id="9804819at2"/>
<dbReference type="AlphaFoldDB" id="A0A1H0RN41"/>
<feature type="domain" description="ABC transporter" evidence="4">
    <location>
        <begin position="4"/>
        <end position="229"/>
    </location>
</feature>
<name>A0A1H0RN41_HALAD</name>
<evidence type="ECO:0000313" key="6">
    <source>
        <dbReference type="Proteomes" id="UP000198860"/>
    </source>
</evidence>
<keyword evidence="2" id="KW-0547">Nucleotide-binding</keyword>
<proteinExistence type="predicted"/>
<dbReference type="PANTHER" id="PTHR42939:SF1">
    <property type="entry name" value="ABC TRANSPORTER ATP-BINDING PROTEIN ALBC-RELATED"/>
    <property type="match status" value="1"/>
</dbReference>
<gene>
    <name evidence="5" type="ORF">SAMN05421677_11599</name>
</gene>
<dbReference type="GO" id="GO:0016887">
    <property type="term" value="F:ATP hydrolysis activity"/>
    <property type="evidence" value="ECO:0007669"/>
    <property type="project" value="InterPro"/>
</dbReference>
<accession>A0A1H0RN41</accession>
<organism evidence="5 6">
    <name type="scientific">Halobacillus aidingensis</name>
    <dbReference type="NCBI Taxonomy" id="240303"/>
    <lineage>
        <taxon>Bacteria</taxon>
        <taxon>Bacillati</taxon>
        <taxon>Bacillota</taxon>
        <taxon>Bacilli</taxon>
        <taxon>Bacillales</taxon>
        <taxon>Bacillaceae</taxon>
        <taxon>Halobacillus</taxon>
    </lineage>
</organism>
<dbReference type="RefSeq" id="WP_089653508.1">
    <property type="nucleotide sequence ID" value="NZ_FNIZ01000015.1"/>
</dbReference>
<dbReference type="GO" id="GO:0005524">
    <property type="term" value="F:ATP binding"/>
    <property type="evidence" value="ECO:0007669"/>
    <property type="project" value="UniProtKB-KW"/>
</dbReference>
<dbReference type="InterPro" id="IPR051782">
    <property type="entry name" value="ABC_Transporter_VariousFunc"/>
</dbReference>
<reference evidence="6" key="1">
    <citation type="submission" date="2016-10" db="EMBL/GenBank/DDBJ databases">
        <authorList>
            <person name="Varghese N."/>
            <person name="Submissions S."/>
        </authorList>
    </citation>
    <scope>NUCLEOTIDE SEQUENCE [LARGE SCALE GENOMIC DNA]</scope>
    <source>
        <strain evidence="6">CGMCC 1.3703</strain>
    </source>
</reference>
<keyword evidence="6" id="KW-1185">Reference proteome</keyword>
<evidence type="ECO:0000256" key="3">
    <source>
        <dbReference type="ARBA" id="ARBA00022840"/>
    </source>
</evidence>
<dbReference type="Pfam" id="PF00005">
    <property type="entry name" value="ABC_tran"/>
    <property type="match status" value="1"/>
</dbReference>
<dbReference type="InterPro" id="IPR003439">
    <property type="entry name" value="ABC_transporter-like_ATP-bd"/>
</dbReference>
<dbReference type="STRING" id="240303.SAMN05421677_11599"/>
<dbReference type="EMBL" id="FNIZ01000015">
    <property type="protein sequence ID" value="SDP30406.1"/>
    <property type="molecule type" value="Genomic_DNA"/>
</dbReference>
<evidence type="ECO:0000256" key="1">
    <source>
        <dbReference type="ARBA" id="ARBA00022448"/>
    </source>
</evidence>
<evidence type="ECO:0000313" key="5">
    <source>
        <dbReference type="EMBL" id="SDP30406.1"/>
    </source>
</evidence>
<keyword evidence="3 5" id="KW-0067">ATP-binding</keyword>
<dbReference type="PANTHER" id="PTHR42939">
    <property type="entry name" value="ABC TRANSPORTER ATP-BINDING PROTEIN ALBC-RELATED"/>
    <property type="match status" value="1"/>
</dbReference>
<dbReference type="InterPro" id="IPR027417">
    <property type="entry name" value="P-loop_NTPase"/>
</dbReference>
<evidence type="ECO:0000259" key="4">
    <source>
        <dbReference type="PROSITE" id="PS50893"/>
    </source>
</evidence>
<protein>
    <submittedName>
        <fullName evidence="5">ABC-2 type transport system ATP-binding protein</fullName>
    </submittedName>
</protein>
<keyword evidence="1" id="KW-0813">Transport</keyword>
<sequence length="305" mass="34853">MKAIKCKDLNKRFYRKNALNDLSFSIEENKIVGVIGRNGAGKTTLLKIIAGLLKEKSGVIEVYGRRPFNNLFVSANTIYIDDAMNFPTALTLKEILEEGKRFYHHWDHDLALRLFDYFGFNPSQHHNELSKGKESTFNMIVGLASRSPLTIFDEPTTGMDAAVRKDFYRALLKDYLAHPRTILLSTHHLEEMEDLLEEVLVIHEGSLKLQMSMDDLKEYGVGLTGKKDVVEPFLKEKEILWKKEQALDTCYAVIKNDLTDHEYQRMKEAGVQVSPVKANDLCIYLTESRNEKGSVDDVFDRSADV</sequence>
<dbReference type="SMART" id="SM00382">
    <property type="entry name" value="AAA"/>
    <property type="match status" value="1"/>
</dbReference>
<dbReference type="PROSITE" id="PS50893">
    <property type="entry name" value="ABC_TRANSPORTER_2"/>
    <property type="match status" value="1"/>
</dbReference>
<dbReference type="Proteomes" id="UP000198860">
    <property type="component" value="Unassembled WGS sequence"/>
</dbReference>
<dbReference type="SUPFAM" id="SSF52540">
    <property type="entry name" value="P-loop containing nucleoside triphosphate hydrolases"/>
    <property type="match status" value="1"/>
</dbReference>
<dbReference type="InterPro" id="IPR003593">
    <property type="entry name" value="AAA+_ATPase"/>
</dbReference>
<dbReference type="Gene3D" id="3.40.50.300">
    <property type="entry name" value="P-loop containing nucleotide triphosphate hydrolases"/>
    <property type="match status" value="1"/>
</dbReference>